<protein>
    <submittedName>
        <fullName evidence="2">Uncharacterized protein</fullName>
    </submittedName>
</protein>
<name>G2YQK0_BOTF4</name>
<gene>
    <name evidence="2" type="ORF">BofuT4_uP130780.1</name>
</gene>
<accession>G2YQK0</accession>
<dbReference type="Proteomes" id="UP000008177">
    <property type="component" value="Unplaced contigs"/>
</dbReference>
<proteinExistence type="predicted"/>
<feature type="region of interest" description="Disordered" evidence="1">
    <location>
        <begin position="1"/>
        <end position="31"/>
    </location>
</feature>
<dbReference type="EMBL" id="FQ790349">
    <property type="protein sequence ID" value="CCD53898.1"/>
    <property type="molecule type" value="Genomic_DNA"/>
</dbReference>
<evidence type="ECO:0000256" key="1">
    <source>
        <dbReference type="SAM" id="MobiDB-lite"/>
    </source>
</evidence>
<dbReference type="AlphaFoldDB" id="G2YQK0"/>
<organism evidence="2 3">
    <name type="scientific">Botryotinia fuckeliana (strain T4)</name>
    <name type="common">Noble rot fungus</name>
    <name type="synonym">Botrytis cinerea</name>
    <dbReference type="NCBI Taxonomy" id="999810"/>
    <lineage>
        <taxon>Eukaryota</taxon>
        <taxon>Fungi</taxon>
        <taxon>Dikarya</taxon>
        <taxon>Ascomycota</taxon>
        <taxon>Pezizomycotina</taxon>
        <taxon>Leotiomycetes</taxon>
        <taxon>Helotiales</taxon>
        <taxon>Sclerotiniaceae</taxon>
        <taxon>Botrytis</taxon>
    </lineage>
</organism>
<dbReference type="OrthoDB" id="3464262at2759"/>
<reference evidence="3" key="1">
    <citation type="journal article" date="2011" name="PLoS Genet.">
        <title>Genomic analysis of the necrotrophic fungal pathogens Sclerotinia sclerotiorum and Botrytis cinerea.</title>
        <authorList>
            <person name="Amselem J."/>
            <person name="Cuomo C.A."/>
            <person name="van Kan J.A."/>
            <person name="Viaud M."/>
            <person name="Benito E.P."/>
            <person name="Couloux A."/>
            <person name="Coutinho P.M."/>
            <person name="de Vries R.P."/>
            <person name="Dyer P.S."/>
            <person name="Fillinger S."/>
            <person name="Fournier E."/>
            <person name="Gout L."/>
            <person name="Hahn M."/>
            <person name="Kohn L."/>
            <person name="Lapalu N."/>
            <person name="Plummer K.M."/>
            <person name="Pradier J.M."/>
            <person name="Quevillon E."/>
            <person name="Sharon A."/>
            <person name="Simon A."/>
            <person name="ten Have A."/>
            <person name="Tudzynski B."/>
            <person name="Tudzynski P."/>
            <person name="Wincker P."/>
            <person name="Andrew M."/>
            <person name="Anthouard V."/>
            <person name="Beever R.E."/>
            <person name="Beffa R."/>
            <person name="Benoit I."/>
            <person name="Bouzid O."/>
            <person name="Brault B."/>
            <person name="Chen Z."/>
            <person name="Choquer M."/>
            <person name="Collemare J."/>
            <person name="Cotton P."/>
            <person name="Danchin E.G."/>
            <person name="Da Silva C."/>
            <person name="Gautier A."/>
            <person name="Giraud C."/>
            <person name="Giraud T."/>
            <person name="Gonzalez C."/>
            <person name="Grossetete S."/>
            <person name="Guldener U."/>
            <person name="Henrissat B."/>
            <person name="Howlett B.J."/>
            <person name="Kodira C."/>
            <person name="Kretschmer M."/>
            <person name="Lappartient A."/>
            <person name="Leroch M."/>
            <person name="Levis C."/>
            <person name="Mauceli E."/>
            <person name="Neuveglise C."/>
            <person name="Oeser B."/>
            <person name="Pearson M."/>
            <person name="Poulain J."/>
            <person name="Poussereau N."/>
            <person name="Quesneville H."/>
            <person name="Rascle C."/>
            <person name="Schumacher J."/>
            <person name="Segurens B."/>
            <person name="Sexton A."/>
            <person name="Silva E."/>
            <person name="Sirven C."/>
            <person name="Soanes D.M."/>
            <person name="Talbot N.J."/>
            <person name="Templeton M."/>
            <person name="Yandava C."/>
            <person name="Yarden O."/>
            <person name="Zeng Q."/>
            <person name="Rollins J.A."/>
            <person name="Lebrun M.H."/>
            <person name="Dickman M."/>
        </authorList>
    </citation>
    <scope>NUCLEOTIDE SEQUENCE [LARGE SCALE GENOMIC DNA]</scope>
    <source>
        <strain evidence="3">T4</strain>
    </source>
</reference>
<dbReference type="HOGENOM" id="CLU_2346458_0_0_1"/>
<evidence type="ECO:0000313" key="3">
    <source>
        <dbReference type="Proteomes" id="UP000008177"/>
    </source>
</evidence>
<sequence length="97" mass="11471">MAQISGSRRHYSETAKFSVTERRPQNDYPSRPRLRDVYRPVHLAAASETEIWLMELWKDFLLEPTPYLYYPTVLNIAYFLIQLIPWDDDLGAPGHQF</sequence>
<evidence type="ECO:0000313" key="2">
    <source>
        <dbReference type="EMBL" id="CCD53898.1"/>
    </source>
</evidence>
<dbReference type="InParanoid" id="G2YQK0"/>